<evidence type="ECO:0000313" key="5">
    <source>
        <dbReference type="Proteomes" id="UP000094622"/>
    </source>
</evidence>
<protein>
    <submittedName>
        <fullName evidence="4">Carbon monoxide dehydrogenase large chain</fullName>
        <ecNumber evidence="4">1.2.99.2</ecNumber>
    </submittedName>
</protein>
<evidence type="ECO:0000256" key="2">
    <source>
        <dbReference type="ARBA" id="ARBA00023002"/>
    </source>
</evidence>
<dbReference type="GO" id="GO:0016491">
    <property type="term" value="F:oxidoreductase activity"/>
    <property type="evidence" value="ECO:0007669"/>
    <property type="project" value="UniProtKB-KW"/>
</dbReference>
<dbReference type="Pfam" id="PF20256">
    <property type="entry name" value="MoCoBD_2"/>
    <property type="match status" value="1"/>
</dbReference>
<keyword evidence="1" id="KW-0500">Molybdenum</keyword>
<keyword evidence="5" id="KW-1185">Reference proteome</keyword>
<comment type="caution">
    <text evidence="4">The sequence shown here is derived from an EMBL/GenBank/DDBJ whole genome shotgun (WGS) entry which is preliminary data.</text>
</comment>
<dbReference type="Pfam" id="PF01315">
    <property type="entry name" value="Ald_Xan_dh_C"/>
    <property type="match status" value="1"/>
</dbReference>
<dbReference type="Proteomes" id="UP000094622">
    <property type="component" value="Unassembled WGS sequence"/>
</dbReference>
<dbReference type="InterPro" id="IPR008274">
    <property type="entry name" value="AldOxase/xan_DH_MoCoBD1"/>
</dbReference>
<evidence type="ECO:0000313" key="4">
    <source>
        <dbReference type="EMBL" id="ODN71428.1"/>
    </source>
</evidence>
<dbReference type="RefSeq" id="WP_069306186.1">
    <property type="nucleotide sequence ID" value="NZ_MCRJ01000021.1"/>
</dbReference>
<dbReference type="SUPFAM" id="SSF56003">
    <property type="entry name" value="Molybdenum cofactor-binding domain"/>
    <property type="match status" value="1"/>
</dbReference>
<dbReference type="InterPro" id="IPR046867">
    <property type="entry name" value="AldOxase/xan_DH_MoCoBD2"/>
</dbReference>
<keyword evidence="2 4" id="KW-0560">Oxidoreductase</keyword>
<accession>A0A1E3H513</accession>
<dbReference type="PANTHER" id="PTHR11908">
    <property type="entry name" value="XANTHINE DEHYDROGENASE"/>
    <property type="match status" value="1"/>
</dbReference>
<dbReference type="SUPFAM" id="SSF54665">
    <property type="entry name" value="CO dehydrogenase molybdoprotein N-domain-like"/>
    <property type="match status" value="1"/>
</dbReference>
<dbReference type="InterPro" id="IPR036856">
    <property type="entry name" value="Ald_Oxase/Xan_DH_a/b_sf"/>
</dbReference>
<dbReference type="EMBL" id="MCRJ01000021">
    <property type="protein sequence ID" value="ODN71428.1"/>
    <property type="molecule type" value="Genomic_DNA"/>
</dbReference>
<dbReference type="GO" id="GO:0005506">
    <property type="term" value="F:iron ion binding"/>
    <property type="evidence" value="ECO:0007669"/>
    <property type="project" value="InterPro"/>
</dbReference>
<proteinExistence type="predicted"/>
<organism evidence="4 5">
    <name type="scientific">Methylobrevis pamukkalensis</name>
    <dbReference type="NCBI Taxonomy" id="1439726"/>
    <lineage>
        <taxon>Bacteria</taxon>
        <taxon>Pseudomonadati</taxon>
        <taxon>Pseudomonadota</taxon>
        <taxon>Alphaproteobacteria</taxon>
        <taxon>Hyphomicrobiales</taxon>
        <taxon>Pleomorphomonadaceae</taxon>
        <taxon>Methylobrevis</taxon>
    </lineage>
</organism>
<reference evidence="4 5" key="1">
    <citation type="submission" date="2016-07" db="EMBL/GenBank/DDBJ databases">
        <title>Draft Genome Sequence of Methylobrevis pamukkalensis PK2.</title>
        <authorList>
            <person name="Vasilenko O.V."/>
            <person name="Doronina N.V."/>
            <person name="Shmareva M.N."/>
            <person name="Tarlachkov S.V."/>
            <person name="Mustakhimov I."/>
            <person name="Trotsenko Y.A."/>
        </authorList>
    </citation>
    <scope>NUCLEOTIDE SEQUENCE [LARGE SCALE GENOMIC DNA]</scope>
    <source>
        <strain evidence="4 5">PK2</strain>
    </source>
</reference>
<dbReference type="OrthoDB" id="9758509at2"/>
<dbReference type="InterPro" id="IPR000674">
    <property type="entry name" value="Ald_Oxase/Xan_DH_a/b"/>
</dbReference>
<evidence type="ECO:0000256" key="1">
    <source>
        <dbReference type="ARBA" id="ARBA00022505"/>
    </source>
</evidence>
<gene>
    <name evidence="4" type="primary">cutL_2</name>
    <name evidence="4" type="ORF">A6302_01205</name>
</gene>
<dbReference type="PANTHER" id="PTHR11908:SF132">
    <property type="entry name" value="ALDEHYDE OXIDASE 1-RELATED"/>
    <property type="match status" value="1"/>
</dbReference>
<dbReference type="Gene3D" id="3.30.365.10">
    <property type="entry name" value="Aldehyde oxidase/xanthine dehydrogenase, molybdopterin binding domain"/>
    <property type="match status" value="4"/>
</dbReference>
<dbReference type="AlphaFoldDB" id="A0A1E3H513"/>
<dbReference type="Pfam" id="PF02738">
    <property type="entry name" value="MoCoBD_1"/>
    <property type="match status" value="1"/>
</dbReference>
<dbReference type="SMART" id="SM01008">
    <property type="entry name" value="Ald_Xan_dh_C"/>
    <property type="match status" value="1"/>
</dbReference>
<dbReference type="Gene3D" id="3.90.1170.50">
    <property type="entry name" value="Aldehyde oxidase/xanthine dehydrogenase, a/b hammerhead"/>
    <property type="match status" value="1"/>
</dbReference>
<dbReference type="InterPro" id="IPR037165">
    <property type="entry name" value="AldOxase/xan_DH_Mopterin-bd_sf"/>
</dbReference>
<dbReference type="InterPro" id="IPR016208">
    <property type="entry name" value="Ald_Oxase/xanthine_DH-like"/>
</dbReference>
<feature type="domain" description="Aldehyde oxidase/xanthine dehydrogenase a/b hammerhead" evidence="3">
    <location>
        <begin position="25"/>
        <end position="143"/>
    </location>
</feature>
<evidence type="ECO:0000259" key="3">
    <source>
        <dbReference type="SMART" id="SM01008"/>
    </source>
</evidence>
<sequence>MSAKKPAKYGIGAPVRRREDPALITGTGRYTDDITPDGTLHGFVLRSQMAHADITVEGIDEVRAMPGVKLVWTAADIADLGGLPCQANMELADGSRLTAPPHPVLADGRVRHVGDPIAFVVAETASAARDAAEALMIDYDPLDVVVDTAAALDPDAPVIWPEKGSNLAFEYHGGDAAETERVFAGAARVVELSLVNQRVVANYMETRGAIGEYDAATGRYTLTTGTQGGHSMRKILADDILKVDESLIRVVTPDVGGGFGTKNFVYSEHPLVLHAAKTLGAPVKWTGDRGDHFVIDSHGRDNVTTGRIALDAEGRILALQVDLVAAMGAYLHQFGPFIPEGALMMATGLYDIPVWFMKVRGVFTNTTPTDAYRGAGRPEAAYLIERLIDLAGRETGLGQVEIRRRNFIPPQKMPYTTVTGQYYDSGEFDAHLALALEQADFDGFAARRAKSRAKGRLRGIGLATYVEICAFPGSEEANVVLNDDGSATLYIGTQSNGQGHATAYGQLIAKYLGLDLDKVETVQGDTDRVRTGEGTGGSRSIPLGLASVDIASKVLVEQIRQLAAERLETSAADLELVDGTVRIVGTDRSVSLAELAASTPGKAKLKAHGNFQQDGATYPNGTHVCEVEIDPETGATTIVGYTVVDDFGVTVNPLLLEGQVHGGIAQSIGQALHEAAIYDESGQLVTASFLDYAMPRADDMPSIRFETRNVPSITNMLGIKGAGEAGTIGATPAVMNAVVDALDAARGIRHIDMPATPSRVWHALNAA</sequence>
<dbReference type="EC" id="1.2.99.2" evidence="4"/>
<name>A0A1E3H513_9HYPH</name>
<dbReference type="PATRIC" id="fig|1439726.3.peg.1266"/>